<name>A0ACB7CAM8_9ASCO</name>
<evidence type="ECO:0000313" key="2">
    <source>
        <dbReference type="Proteomes" id="UP000768646"/>
    </source>
</evidence>
<accession>A0ACB7CAM8</accession>
<sequence>MSNKENSNIDSSMDACNDVDLTNFIFELSTKHDIFWIEKKLEFCIKKDSNILDFEKVIYYLFKAHKLNLNKSAQISIQHAFLCLYKKDSEKCTSVFINFLNEAVMNIVTKTVSTYSIFILLKWTNYFIINVSIDTAFLKKYFQELVLNQSILLELYLSSAKNSTKSNVLRSVQKTLKNVLINSSDKNSFLNLSIYIKELIKVREGTNYIKNTVLLGIISSMIFRSQSNEKNAIIKKNKDEIIDYYVKNIMESRISLPKLVISGLNDFFTFFVTFEDFKSKILSNLEKAILRTPEIVLNGILEELLLSLSPGIDISEIIYERLFIPILNSLKSSNDSICKNALRTFKQIMKRCNDCNKAQLMIEKIISILDSGALFSLNHKLLHIEFLMYLPKSLKLSELVLSFLIHHIYKETNENISIAFIECFFSYFTYIIDMADKISDDYIELIKKGFTEKNGKIRRIWFNGFGNVIWSYRYNPNKQIIHIIKKMLVFLQEIYENILINPLKSIQDGTIVEGYVCTVIFINIIYNWKNKDIGINFEKITLEYLNVVDLLPLKELFEKYLLSFENTPHFVFWDKIYIKNLHKDDKIWFIRSLESITEYIQETQFKEIGFLWTQASFSLVLSNISHDHLIVSTTCNIIKCCYLKFQNLILDIFLSEIWKYIRQLEKSDISTNNSTSIINSIYYVINSFSPNDCDFLSKNYESIKEQLIKTIVLYHHPLLRNKLNWIVLCQKFKIDPRVLINNHSLELANTINSLFQRGIANENKSTLLAIRLSISTLISLDELIFVPLFLEMFLKYLSHLQLESISEKDIFIFKDEVNEKIKKINHKVESIKFNTKDMLQKNKLNKNNINKENQTLLDKCPENDAIKSKILNIKSHIISGLIIIQGLISATHKNKILWYYHAINTLLSTELLKKGSLIVGELVVETYLSCASYVSLKNVNTMIGVSILRMLNIDYIYSNFVEEPLNELIMRLLSQLTCLKQYSFDEISFIYLSPFLIQIIKGNGIKINDSDDYNKQITLALNILSSYIDFYKSFLSRVEVIQGLLNVLYHFPDHFNHAKNCLILLCKIIKDNITEREIMELMKNSVSPNFEIRNTILQAIEPLDLSKYSLFYELYLIAHDKYKTNATISLEIMKKNNFMITCNSRDILINYLCNDQCYIRECAAKAIFSYIKEYAHESEKVVLMLIELYKEKSKLPTSEYDDFGIVISESLNKKDLWEIRSSIALSLYYLVPYFTPILIPLFLKFLIGISNKYIPLNDSSLEVRQRMLESGLRVISYYGDVHFEEIFEILDNYLTSSDEFLENKENENIIILYGEIASHLKMNDQRIHISIGKLMNMLRTPSEDVQIAIAECFSLLIRFSLNKIPNYIERLEEELFTSEKYSERKGAAYGLAGVIKGGGIELIEKYEIMKTLKNAITNKKDQKYRQGSLFAIESFSRIIEKDFEPYIIEIVPYLLTTFGDSVVDVRESTVDTVKTIMNKISEDGVKLILPSLLSGLDDNNWRIKRGSIDFLSSIEYSSYQLSSFLPIIIPRLTEMINDSHFQVRLSGNESLLKFGKTINNPEIQKLVPTLLKALSNSNAYIESALDLLLKFSFVHYIDSTSLAIIMPVLEQGLKERSAVLRKKAIRIVEKISCFVEMNDIVPYLNNILFNLRKNLVDPVPETREISAKTLGILVKNLGEVNFPQLIPDLLSILKKDISSIDRHGSAQGISEILSGLSIQYLENILPEILENSINPISYIKEGYISLFIYFPQAFGSRFQPYIGKIISPILLGLADDSESVREVSLLAGKAIINNYAMKSVDFLLPELQKGIFNENWRIRLSSIQLVGDLLFHITGISKKPNIEDNINTTMSYKNILLNILGQEKRDYILASLYIIRHDSVEQIQSSALNIWKILVINTSKTIKEILPIIVNMIIYFPITSNNIQDSVFVKTLGELVKKLGEDVISCLLLPLQEVMNHNNSVAKVRISIALNEIIRCSNAEMLEPYKNGLIKTIQYGLMDSIEIRKVIAQMFNSLCELYGNTIINQILPDILDALDSNENSEDALEALNELIFVRSQNILPILIPKITKVPLSIINAKIINSFSKVSSSNFKYYLSAIINALMDTLIFDIDEEVRLQVKNSINSVLLSVHDFESINILIPIMLELAKNENKKKQILACQHMTYFFKFTNQDYSKYFEECIYTFVSLFDNEDEEIVKSAWEAQNAFTMALKKEDMENLIDPTQKILHNIGTIGNELKAFKLPKGVNAILPIFMQGLICGNIDKKELAIIGISDVIERADSNTLDPFIIQITGSLIRIIGEQYPVHLKLAILHTLSILLRKVPLLLKPFLPQLQRTFLKCLSDPISDQLRSKATFLLKSLISLQPRLELLVNELASGSRTSNNGVKYVMIKSLFNVVSNSNFTMNEMSKNIIYTLIEDNIDTNNFQILIYIGRFSAILFKYLDKNNALNFLYSKIFVTEHNNYSILTLNAILVDYPEYLIKLNCLLDVTHSIINGCLSNKPYIINNGILAAGKFLLNNHFNQDLEHIKLIIETLINCMKNPKTTTDASRLILTVISVTCKKCCYVIQPYFNIIIPIVFHNINHVLTPIQHAAESAYISLFGIASNGQTLFNEYVATLNPAQAKAITAYHKRIIAKTSITQKQQNNLAFYSNEDYLEITSMANLKYQKRLAAAVLKCGKRKVWIDPNEISEIGNANSRQNIRRLIKDGLIIRKPPTMHSHYRVRELHAAKRKGRHTGLGKRKGTANARFSTKIQWQFRQRILRRLLCRYRDDGKIDKYIYHRLYAKAKGNQFKHKRALAEAARSNIIQQQLEAKRMKAKALKERRLQRLAEKRNELLKTLDEKPN</sequence>
<evidence type="ECO:0000313" key="1">
    <source>
        <dbReference type="EMBL" id="KAG4304779.1"/>
    </source>
</evidence>
<protein>
    <submittedName>
        <fullName evidence="1">Uncharacterized protein</fullName>
    </submittedName>
</protein>
<dbReference type="Proteomes" id="UP000768646">
    <property type="component" value="Unassembled WGS sequence"/>
</dbReference>
<keyword evidence="2" id="KW-1185">Reference proteome</keyword>
<dbReference type="EMBL" id="JABTEG010000006">
    <property type="protein sequence ID" value="KAG4304779.1"/>
    <property type="molecule type" value="Genomic_DNA"/>
</dbReference>
<comment type="caution">
    <text evidence="1">The sequence shown here is derived from an EMBL/GenBank/DDBJ whole genome shotgun (WGS) entry which is preliminary data.</text>
</comment>
<reference evidence="1 2" key="1">
    <citation type="journal article" date="2021" name="Commun. Biol.">
        <title>Genomic insights into the host specific adaptation of the Pneumocystis genus.</title>
        <authorList>
            <person name="Cisse O.H."/>
            <person name="Ma L."/>
            <person name="Dekker J.P."/>
            <person name="Khil P.P."/>
            <person name="Youn J.-H."/>
            <person name="Brenchley J.M."/>
            <person name="Blair R."/>
            <person name="Pahar B."/>
            <person name="Chabe M."/>
            <person name="Van Rompay K.K.A."/>
            <person name="Keesler R."/>
            <person name="Sukura A."/>
            <person name="Hirsch V."/>
            <person name="Kutty G."/>
            <person name="Liu Y."/>
            <person name="Peng L."/>
            <person name="Chen J."/>
            <person name="Song J."/>
            <person name="Weissenbacher-Lang C."/>
            <person name="Xu J."/>
            <person name="Upham N.S."/>
            <person name="Stajich J.E."/>
            <person name="Cuomo C.A."/>
            <person name="Cushion M.T."/>
            <person name="Kovacs J.A."/>
        </authorList>
    </citation>
    <scope>NUCLEOTIDE SEQUENCE [LARGE SCALE GENOMIC DNA]</scope>
    <source>
        <strain evidence="1 2">RABM</strain>
    </source>
</reference>
<organism evidence="1 2">
    <name type="scientific">Pneumocystis oryctolagi</name>
    <dbReference type="NCBI Taxonomy" id="42067"/>
    <lineage>
        <taxon>Eukaryota</taxon>
        <taxon>Fungi</taxon>
        <taxon>Dikarya</taxon>
        <taxon>Ascomycota</taxon>
        <taxon>Taphrinomycotina</taxon>
        <taxon>Pneumocystomycetes</taxon>
        <taxon>Pneumocystaceae</taxon>
        <taxon>Pneumocystis</taxon>
    </lineage>
</organism>
<proteinExistence type="predicted"/>
<gene>
    <name evidence="1" type="ORF">PORY_001832</name>
</gene>